<evidence type="ECO:0000256" key="1">
    <source>
        <dbReference type="SAM" id="Phobius"/>
    </source>
</evidence>
<evidence type="ECO:0000313" key="2">
    <source>
        <dbReference type="EMBL" id="GHE88657.1"/>
    </source>
</evidence>
<comment type="caution">
    <text evidence="2">The sequence shown here is derived from an EMBL/GenBank/DDBJ whole genome shotgun (WGS) entry which is preliminary data.</text>
</comment>
<keyword evidence="1" id="KW-0472">Membrane</keyword>
<dbReference type="Proteomes" id="UP000605897">
    <property type="component" value="Unassembled WGS sequence"/>
</dbReference>
<evidence type="ECO:0000313" key="3">
    <source>
        <dbReference type="Proteomes" id="UP000605897"/>
    </source>
</evidence>
<protein>
    <submittedName>
        <fullName evidence="2">Uncharacterized protein</fullName>
    </submittedName>
</protein>
<keyword evidence="3" id="KW-1185">Reference proteome</keyword>
<accession>A0ABQ3IPE9</accession>
<keyword evidence="1" id="KW-1133">Transmembrane helix</keyword>
<feature type="transmembrane region" description="Helical" evidence="1">
    <location>
        <begin position="39"/>
        <end position="62"/>
    </location>
</feature>
<feature type="transmembrane region" description="Helical" evidence="1">
    <location>
        <begin position="106"/>
        <end position="126"/>
    </location>
</feature>
<dbReference type="EMBL" id="BNAU01000002">
    <property type="protein sequence ID" value="GHE88657.1"/>
    <property type="molecule type" value="Genomic_DNA"/>
</dbReference>
<keyword evidence="1" id="KW-0812">Transmembrane</keyword>
<dbReference type="RefSeq" id="WP_191244302.1">
    <property type="nucleotide sequence ID" value="NZ_BNAU01000002.1"/>
</dbReference>
<name>A0ABQ3IPE9_9PSEU</name>
<feature type="transmembrane region" description="Helical" evidence="1">
    <location>
        <begin position="83"/>
        <end position="100"/>
    </location>
</feature>
<sequence length="147" mass="15771">MGAWISYIGAEICDPVELKNPFCLRPVQLGGWDLLPPGLGIVASLRAGWLPALIAVVVAIGMRIGTDRLVRRLDPPTADTWPLAKLIGLVAVLSVLVVTASSASTLYLVAVIGYYGVCLPATARFVQQAPAVQPDTLRRVKDLVERR</sequence>
<reference evidence="3" key="1">
    <citation type="journal article" date="2019" name="Int. J. Syst. Evol. Microbiol.">
        <title>The Global Catalogue of Microorganisms (GCM) 10K type strain sequencing project: providing services to taxonomists for standard genome sequencing and annotation.</title>
        <authorList>
            <consortium name="The Broad Institute Genomics Platform"/>
            <consortium name="The Broad Institute Genome Sequencing Center for Infectious Disease"/>
            <person name="Wu L."/>
            <person name="Ma J."/>
        </authorList>
    </citation>
    <scope>NUCLEOTIDE SEQUENCE [LARGE SCALE GENOMIC DNA]</scope>
    <source>
        <strain evidence="3">CGMCC 4.7677</strain>
    </source>
</reference>
<gene>
    <name evidence="2" type="ORF">GCM10017786_20830</name>
</gene>
<proteinExistence type="predicted"/>
<organism evidence="2 3">
    <name type="scientific">Amycolatopsis deserti</name>
    <dbReference type="NCBI Taxonomy" id="185696"/>
    <lineage>
        <taxon>Bacteria</taxon>
        <taxon>Bacillati</taxon>
        <taxon>Actinomycetota</taxon>
        <taxon>Actinomycetes</taxon>
        <taxon>Pseudonocardiales</taxon>
        <taxon>Pseudonocardiaceae</taxon>
        <taxon>Amycolatopsis</taxon>
    </lineage>
</organism>